<evidence type="ECO:0000313" key="2">
    <source>
        <dbReference type="EMBL" id="GIG77925.1"/>
    </source>
</evidence>
<gene>
    <name evidence="2" type="ORF">Pka01_10520</name>
</gene>
<dbReference type="Proteomes" id="UP000630097">
    <property type="component" value="Unassembled WGS sequence"/>
</dbReference>
<name>A0A8J3M667_9ACTN</name>
<organism evidence="2 3">
    <name type="scientific">Planotetraspora kaengkrachanensis</name>
    <dbReference type="NCBI Taxonomy" id="575193"/>
    <lineage>
        <taxon>Bacteria</taxon>
        <taxon>Bacillati</taxon>
        <taxon>Actinomycetota</taxon>
        <taxon>Actinomycetes</taxon>
        <taxon>Streptosporangiales</taxon>
        <taxon>Streptosporangiaceae</taxon>
        <taxon>Planotetraspora</taxon>
    </lineage>
</organism>
<accession>A0A8J3M667</accession>
<dbReference type="AlphaFoldDB" id="A0A8J3M667"/>
<keyword evidence="3" id="KW-1185">Reference proteome</keyword>
<evidence type="ECO:0000256" key="1">
    <source>
        <dbReference type="SAM" id="MobiDB-lite"/>
    </source>
</evidence>
<comment type="caution">
    <text evidence="2">The sequence shown here is derived from an EMBL/GenBank/DDBJ whole genome shotgun (WGS) entry which is preliminary data.</text>
</comment>
<evidence type="ECO:0000313" key="3">
    <source>
        <dbReference type="Proteomes" id="UP000630097"/>
    </source>
</evidence>
<dbReference type="EMBL" id="BONV01000003">
    <property type="protein sequence ID" value="GIG77925.1"/>
    <property type="molecule type" value="Genomic_DNA"/>
</dbReference>
<protein>
    <submittedName>
        <fullName evidence="2">Uncharacterized protein</fullName>
    </submittedName>
</protein>
<proteinExistence type="predicted"/>
<reference evidence="2 3" key="1">
    <citation type="submission" date="2021-01" db="EMBL/GenBank/DDBJ databases">
        <title>Whole genome shotgun sequence of Planotetraspora kaengkrachanensis NBRC 104272.</title>
        <authorList>
            <person name="Komaki H."/>
            <person name="Tamura T."/>
        </authorList>
    </citation>
    <scope>NUCLEOTIDE SEQUENCE [LARGE SCALE GENOMIC DNA]</scope>
    <source>
        <strain evidence="2 3">NBRC 104272</strain>
    </source>
</reference>
<feature type="region of interest" description="Disordered" evidence="1">
    <location>
        <begin position="73"/>
        <end position="97"/>
    </location>
</feature>
<feature type="compositionally biased region" description="Basic and acidic residues" evidence="1">
    <location>
        <begin position="74"/>
        <end position="97"/>
    </location>
</feature>
<sequence>MAVSTDGRESPVTHGLPCDIRLVGARGTSAAAAGSGIASNDAARANAADALHSRERSRPLFLPVVPGRRILMSPHEKIGPKRSDRKKMTETAKADSR</sequence>